<evidence type="ECO:0000256" key="1">
    <source>
        <dbReference type="SAM" id="MobiDB-lite"/>
    </source>
</evidence>
<reference evidence="2" key="1">
    <citation type="submission" date="2021-09" db="EMBL/GenBank/DDBJ databases">
        <authorList>
            <consortium name="AG Swart"/>
            <person name="Singh M."/>
            <person name="Singh A."/>
            <person name="Seah K."/>
            <person name="Emmerich C."/>
        </authorList>
    </citation>
    <scope>NUCLEOTIDE SEQUENCE</scope>
    <source>
        <strain evidence="2">ATCC30299</strain>
    </source>
</reference>
<sequence>MSKINIIEPASDSKRWTRKRHSNPLKTSKLSGWNKLSEVYTPKSLRKGYSFNEAALRTSSIKNFSPKSQPEKSPTHTDSLLIKIKRKSSKKSCCSEKDDFKFRMIASPRQKEIQKERMKSLESVHDSCERSLKCRNFSLPRLLKEHQKLIESFEIQKIAIQLFQDGQTSKIDHPLVRKHQESIHNRIRHDVISIKDEVSRLTDQARIDNKIYKLVAPSYSRKTLDFMKSVRVVYQAFSSPN</sequence>
<comment type="caution">
    <text evidence="2">The sequence shown here is derived from an EMBL/GenBank/DDBJ whole genome shotgun (WGS) entry which is preliminary data.</text>
</comment>
<dbReference type="EMBL" id="CAJZBQ010000023">
    <property type="protein sequence ID" value="CAG9319698.1"/>
    <property type="molecule type" value="Genomic_DNA"/>
</dbReference>
<proteinExistence type="predicted"/>
<accession>A0AAU9J7Z2</accession>
<evidence type="ECO:0000313" key="2">
    <source>
        <dbReference type="EMBL" id="CAG9319698.1"/>
    </source>
</evidence>
<keyword evidence="3" id="KW-1185">Reference proteome</keyword>
<evidence type="ECO:0000313" key="3">
    <source>
        <dbReference type="Proteomes" id="UP001162131"/>
    </source>
</evidence>
<dbReference type="Proteomes" id="UP001162131">
    <property type="component" value="Unassembled WGS sequence"/>
</dbReference>
<feature type="region of interest" description="Disordered" evidence="1">
    <location>
        <begin position="1"/>
        <end position="29"/>
    </location>
</feature>
<gene>
    <name evidence="2" type="ORF">BSTOLATCC_MIC24248</name>
</gene>
<name>A0AAU9J7Z2_9CILI</name>
<organism evidence="2 3">
    <name type="scientific">Blepharisma stoltei</name>
    <dbReference type="NCBI Taxonomy" id="1481888"/>
    <lineage>
        <taxon>Eukaryota</taxon>
        <taxon>Sar</taxon>
        <taxon>Alveolata</taxon>
        <taxon>Ciliophora</taxon>
        <taxon>Postciliodesmatophora</taxon>
        <taxon>Heterotrichea</taxon>
        <taxon>Heterotrichida</taxon>
        <taxon>Blepharismidae</taxon>
        <taxon>Blepharisma</taxon>
    </lineage>
</organism>
<protein>
    <submittedName>
        <fullName evidence="2">Uncharacterized protein</fullName>
    </submittedName>
</protein>
<dbReference type="AlphaFoldDB" id="A0AAU9J7Z2"/>